<proteinExistence type="predicted"/>
<dbReference type="Proteomes" id="UP000502287">
    <property type="component" value="Chromosome"/>
</dbReference>
<dbReference type="EMBL" id="RKQT01000001">
    <property type="protein sequence ID" value="RPE96340.1"/>
    <property type="molecule type" value="Genomic_DNA"/>
</dbReference>
<name>A0AAE6X6K4_9PAST</name>
<dbReference type="InterPro" id="IPR025319">
    <property type="entry name" value="DUF4224"/>
</dbReference>
<evidence type="ECO:0000259" key="2">
    <source>
        <dbReference type="Pfam" id="PF13986"/>
    </source>
</evidence>
<accession>A0AAE6X6K4</accession>
<feature type="compositionally biased region" description="Pro residues" evidence="1">
    <location>
        <begin position="69"/>
        <end position="81"/>
    </location>
</feature>
<sequence length="81" mass="9370">MEFLTPDELAIYTGYERPAEQLKWLEKQKIVPFTINGKGCPVVIYKHVFGFRRDGKDDVSAHPSDPNWQPNPPPPPSRRKH</sequence>
<dbReference type="RefSeq" id="WP_123956238.1">
    <property type="nucleotide sequence ID" value="NZ_CP015029.1"/>
</dbReference>
<keyword evidence="5" id="KW-1185">Reference proteome</keyword>
<evidence type="ECO:0000313" key="4">
    <source>
        <dbReference type="EMBL" id="RPE96340.1"/>
    </source>
</evidence>
<dbReference type="Proteomes" id="UP000276901">
    <property type="component" value="Unassembled WGS sequence"/>
</dbReference>
<dbReference type="Pfam" id="PF13986">
    <property type="entry name" value="DUF4224"/>
    <property type="match status" value="1"/>
</dbReference>
<organism evidence="3 6">
    <name type="scientific">Frederiksenia canicola</name>
    <dbReference type="NCBI Taxonomy" id="123824"/>
    <lineage>
        <taxon>Bacteria</taxon>
        <taxon>Pseudomonadati</taxon>
        <taxon>Pseudomonadota</taxon>
        <taxon>Gammaproteobacteria</taxon>
        <taxon>Pasteurellales</taxon>
        <taxon>Pasteurellaceae</taxon>
        <taxon>Frederiksenia</taxon>
    </lineage>
</organism>
<reference evidence="3 6" key="1">
    <citation type="submission" date="2016-03" db="EMBL/GenBank/DDBJ databases">
        <authorList>
            <person name="Hansen M.J."/>
            <person name="Bojesen A.M."/>
            <person name="Planet P."/>
        </authorList>
    </citation>
    <scope>NUCLEOTIDE SEQUENCE [LARGE SCALE GENOMIC DNA]</scope>
    <source>
        <strain evidence="3 6">HPA 21</strain>
    </source>
</reference>
<reference evidence="4 5" key="2">
    <citation type="submission" date="2018-11" db="EMBL/GenBank/DDBJ databases">
        <title>Genomic Encyclopedia of Type Strains, Phase IV (KMG-IV): sequencing the most valuable type-strain genomes for metagenomic binning, comparative biology and taxonomic classification.</title>
        <authorList>
            <person name="Goeker M."/>
        </authorList>
    </citation>
    <scope>NUCLEOTIDE SEQUENCE [LARGE SCALE GENOMIC DNA]</scope>
    <source>
        <strain evidence="4 5">DSM 25797</strain>
    </source>
</reference>
<evidence type="ECO:0000313" key="5">
    <source>
        <dbReference type="Proteomes" id="UP000276901"/>
    </source>
</evidence>
<protein>
    <submittedName>
        <fullName evidence="4">Uncharacterized protein DUF4224</fullName>
    </submittedName>
</protein>
<evidence type="ECO:0000313" key="3">
    <source>
        <dbReference type="EMBL" id="QIM65232.1"/>
    </source>
</evidence>
<dbReference type="EMBL" id="CP015029">
    <property type="protein sequence ID" value="QIM65232.1"/>
    <property type="molecule type" value="Genomic_DNA"/>
</dbReference>
<evidence type="ECO:0000313" key="6">
    <source>
        <dbReference type="Proteomes" id="UP000502287"/>
    </source>
</evidence>
<evidence type="ECO:0000256" key="1">
    <source>
        <dbReference type="SAM" id="MobiDB-lite"/>
    </source>
</evidence>
<dbReference type="AlphaFoldDB" id="A0AAE6X6K4"/>
<feature type="domain" description="DUF4224" evidence="2">
    <location>
        <begin position="3"/>
        <end position="47"/>
    </location>
</feature>
<feature type="region of interest" description="Disordered" evidence="1">
    <location>
        <begin position="55"/>
        <end position="81"/>
    </location>
</feature>
<dbReference type="KEGG" id="fcl:A4G17_07180"/>
<gene>
    <name evidence="3" type="ORF">A4G17_07180</name>
    <name evidence="4" type="ORF">EDC49_0730</name>
</gene>